<proteinExistence type="predicted"/>
<organism evidence="2 3">
    <name type="scientific">Sphagnum troendelagicum</name>
    <dbReference type="NCBI Taxonomy" id="128251"/>
    <lineage>
        <taxon>Eukaryota</taxon>
        <taxon>Viridiplantae</taxon>
        <taxon>Streptophyta</taxon>
        <taxon>Embryophyta</taxon>
        <taxon>Bryophyta</taxon>
        <taxon>Sphagnophytina</taxon>
        <taxon>Sphagnopsida</taxon>
        <taxon>Sphagnales</taxon>
        <taxon>Sphagnaceae</taxon>
        <taxon>Sphagnum</taxon>
    </lineage>
</organism>
<dbReference type="PANTHER" id="PTHR45952:SF4">
    <property type="entry name" value="ALUMINUM INDUCED PROTEIN WITH YGL AND LRDR MOTIFS"/>
    <property type="match status" value="1"/>
</dbReference>
<dbReference type="SUPFAM" id="SSF56235">
    <property type="entry name" value="N-terminal nucleophile aminohydrolases (Ntn hydrolases)"/>
    <property type="match status" value="1"/>
</dbReference>
<dbReference type="InterPro" id="IPR044828">
    <property type="entry name" value="TSJT1-like"/>
</dbReference>
<dbReference type="PANTHER" id="PTHR45952">
    <property type="entry name" value="ALUMINUM INDUCED PROTEIN WITH YGL AND LRDR MOTIFS"/>
    <property type="match status" value="1"/>
</dbReference>
<dbReference type="SMART" id="SM01172">
    <property type="entry name" value="DUF3700"/>
    <property type="match status" value="1"/>
</dbReference>
<dbReference type="Gene3D" id="3.60.20.10">
    <property type="entry name" value="Glutamine Phosphoribosylpyrophosphate, subunit 1, domain 1"/>
    <property type="match status" value="1"/>
</dbReference>
<feature type="domain" description="DUF3700" evidence="1">
    <location>
        <begin position="2"/>
        <end position="229"/>
    </location>
</feature>
<gene>
    <name evidence="2" type="ORF">CSSPTR1EN2_LOCUS4726</name>
</gene>
<evidence type="ECO:0000313" key="3">
    <source>
        <dbReference type="Proteomes" id="UP001497512"/>
    </source>
</evidence>
<dbReference type="Proteomes" id="UP001497512">
    <property type="component" value="Chromosome 12"/>
</dbReference>
<dbReference type="Pfam" id="PF12481">
    <property type="entry name" value="DUF3700"/>
    <property type="match status" value="1"/>
</dbReference>
<keyword evidence="3" id="KW-1185">Reference proteome</keyword>
<dbReference type="EMBL" id="OZ019904">
    <property type="protein sequence ID" value="CAK9199017.1"/>
    <property type="molecule type" value="Genomic_DNA"/>
</dbReference>
<evidence type="ECO:0000313" key="2">
    <source>
        <dbReference type="EMBL" id="CAK9199017.1"/>
    </source>
</evidence>
<accession>A0ABP0TKM8</accession>
<sequence length="257" mass="27919">MLAVVHKSVAQAPEELSVPEVIGSPDCFTTTGNDLLSNFKAAYPDAMSLHFDGNSAMAFTHKNQALLRPRTLAVVDDVHCICVGMLENLAMLRQRYGLGKSVHEVELIIEMYRSLRDRGGYSADQVIGELAGSFAFVLFDNKTRKLLVASDPQGKVEFYWGTAADGAIAFSDDAKLLKEGCGKSFAPFPQGCFFSSADGLHSFEHPMSTLKPISRVDSQGQMCGSLFKVDKKGGMNGLDSPSTLGRSMTFPFPHHSE</sequence>
<reference evidence="2" key="1">
    <citation type="submission" date="2024-02" db="EMBL/GenBank/DDBJ databases">
        <authorList>
            <consortium name="ELIXIR-Norway"/>
            <consortium name="Elixir Norway"/>
        </authorList>
    </citation>
    <scope>NUCLEOTIDE SEQUENCE</scope>
</reference>
<protein>
    <recommendedName>
        <fullName evidence="1">DUF3700 domain-containing protein</fullName>
    </recommendedName>
</protein>
<dbReference type="InterPro" id="IPR029055">
    <property type="entry name" value="Ntn_hydrolases_N"/>
</dbReference>
<evidence type="ECO:0000259" key="1">
    <source>
        <dbReference type="SMART" id="SM01172"/>
    </source>
</evidence>
<dbReference type="InterPro" id="IPR024286">
    <property type="entry name" value="DUF3700"/>
</dbReference>
<name>A0ABP0TKM8_9BRYO</name>